<evidence type="ECO:0000256" key="2">
    <source>
        <dbReference type="ARBA" id="ARBA00022473"/>
    </source>
</evidence>
<evidence type="ECO:0000256" key="1">
    <source>
        <dbReference type="ARBA" id="ARBA00006974"/>
    </source>
</evidence>
<protein>
    <submittedName>
        <fullName evidence="4">Uncharacterized protein</fullName>
    </submittedName>
</protein>
<organism evidence="4 5">
    <name type="scientific">Hibiscus sabdariffa</name>
    <name type="common">roselle</name>
    <dbReference type="NCBI Taxonomy" id="183260"/>
    <lineage>
        <taxon>Eukaryota</taxon>
        <taxon>Viridiplantae</taxon>
        <taxon>Streptophyta</taxon>
        <taxon>Embryophyta</taxon>
        <taxon>Tracheophyta</taxon>
        <taxon>Spermatophyta</taxon>
        <taxon>Magnoliopsida</taxon>
        <taxon>eudicotyledons</taxon>
        <taxon>Gunneridae</taxon>
        <taxon>Pentapetalae</taxon>
        <taxon>rosids</taxon>
        <taxon>malvids</taxon>
        <taxon>Malvales</taxon>
        <taxon>Malvaceae</taxon>
        <taxon>Malvoideae</taxon>
        <taxon>Hibiscus</taxon>
    </lineage>
</organism>
<gene>
    <name evidence="4" type="ORF">V6N11_080694</name>
</gene>
<dbReference type="Pfam" id="PF02519">
    <property type="entry name" value="Auxin_inducible"/>
    <property type="match status" value="1"/>
</dbReference>
<evidence type="ECO:0000313" key="5">
    <source>
        <dbReference type="Proteomes" id="UP001396334"/>
    </source>
</evidence>
<dbReference type="InterPro" id="IPR003676">
    <property type="entry name" value="SAUR_fam"/>
</dbReference>
<comment type="similarity">
    <text evidence="1">Belongs to the ARG7 family.</text>
</comment>
<keyword evidence="5" id="KW-1185">Reference proteome</keyword>
<dbReference type="PANTHER" id="PTHR31175">
    <property type="entry name" value="AUXIN-RESPONSIVE FAMILY PROTEIN"/>
    <property type="match status" value="1"/>
</dbReference>
<accession>A0ABR2QI65</accession>
<comment type="caution">
    <text evidence="4">The sequence shown here is derived from an EMBL/GenBank/DDBJ whole genome shotgun (WGS) entry which is preliminary data.</text>
</comment>
<sequence length="76" mass="8327">MAAANHSNKSSVVDKGCFAIYSMNKRHLVIPYSATAIFHKLLKMSEEEFGLPSDGLIALSCDSVIMNHVPCEMRIG</sequence>
<keyword evidence="3" id="KW-0341">Growth regulation</keyword>
<proteinExistence type="inferred from homology"/>
<dbReference type="Proteomes" id="UP001396334">
    <property type="component" value="Unassembled WGS sequence"/>
</dbReference>
<dbReference type="EMBL" id="JBBPBN010000037">
    <property type="protein sequence ID" value="KAK9000189.1"/>
    <property type="molecule type" value="Genomic_DNA"/>
</dbReference>
<keyword evidence="2" id="KW-0217">Developmental protein</keyword>
<evidence type="ECO:0000256" key="3">
    <source>
        <dbReference type="ARBA" id="ARBA00022604"/>
    </source>
</evidence>
<name>A0ABR2QI65_9ROSI</name>
<reference evidence="4 5" key="1">
    <citation type="journal article" date="2024" name="G3 (Bethesda)">
        <title>Genome assembly of Hibiscus sabdariffa L. provides insights into metabolisms of medicinal natural products.</title>
        <authorList>
            <person name="Kim T."/>
        </authorList>
    </citation>
    <scope>NUCLEOTIDE SEQUENCE [LARGE SCALE GENOMIC DNA]</scope>
    <source>
        <strain evidence="4">TK-2024</strain>
        <tissue evidence="4">Old leaves</tissue>
    </source>
</reference>
<evidence type="ECO:0000313" key="4">
    <source>
        <dbReference type="EMBL" id="KAK9000189.1"/>
    </source>
</evidence>
<dbReference type="PANTHER" id="PTHR31175:SF82">
    <property type="entry name" value="AUXIN-RESPONSIVE PROTEIN SAUR65"/>
    <property type="match status" value="1"/>
</dbReference>